<dbReference type="PANTHER" id="PTHR10728:SF33">
    <property type="entry name" value="LYSOPHOSPHOLIPASE 1-RELATED"/>
    <property type="match status" value="1"/>
</dbReference>
<evidence type="ECO:0000256" key="7">
    <source>
        <dbReference type="ARBA" id="ARBA00023180"/>
    </source>
</evidence>
<evidence type="ECO:0000256" key="5">
    <source>
        <dbReference type="ARBA" id="ARBA00022963"/>
    </source>
</evidence>
<dbReference type="AlphaFoldDB" id="A0A8K0UJJ0"/>
<sequence>MSQLSRLPPPGRLPMVQARTMVPFRASSKLLLFVIWCSSLALHTVAQQVAAAAYAPKLSSCPAGTSLVRLTGKYAQSLSRQESAFIREKRERVLPEAWSSYLHNVQRAASRQRVKVPLYVSAILSDHLRSPHLAIATSGGGHRAAIFGAGVMTALDGRNATSANEGTGGLLQASSYLSSLSGGAWLVSSLAQADFPTFPELIFGSSKTGSEGWLTKFDLLQPSSDPQTVLAFIGGLIAELAGKAFAGIPVTFADVWARTLSRHFVHGTTASNFFDPNVTHGAGPTFSGISELPSFVSRRIPLPIVLADSITDLNVGTPVFFNQSEDIIPLTNPIYEFTPYEMGSFDPMLSAFTPTKFLGSPNTSVCMTGFDQVSYIESVSSNLFNEFNTSSDALASSPIGPIISALQVTFPHPGMQLDAAMVPNAFFGVGDGTYPDANHKFLRLVDGGEDGQVLPLQPLLVKARKIDTIIGIDAPADTDENFTAGFSLIASQQRASLFPGVYPFPPVPKTIEEFAAHNLTKRPTFFGCESPSNVPLLIYIANGGAPLGQSPLTNTPTAQTTYQPEQIQAMLNQVHDIATQGIPVRKHGKETKDPLWPVCLACAVVEKQRAKIGARRSGVCRSCLERYCWS</sequence>
<dbReference type="SUPFAM" id="SSF52151">
    <property type="entry name" value="FabD/lysophospholipase-like"/>
    <property type="match status" value="1"/>
</dbReference>
<evidence type="ECO:0000256" key="6">
    <source>
        <dbReference type="ARBA" id="ARBA00023098"/>
    </source>
</evidence>
<keyword evidence="7" id="KW-0325">Glycoprotein</keyword>
<dbReference type="OrthoDB" id="4084751at2759"/>
<evidence type="ECO:0000256" key="1">
    <source>
        <dbReference type="ARBA" id="ARBA00008780"/>
    </source>
</evidence>
<dbReference type="InterPro" id="IPR016035">
    <property type="entry name" value="Acyl_Trfase/lysoPLipase"/>
</dbReference>
<dbReference type="Proteomes" id="UP000813824">
    <property type="component" value="Unassembled WGS sequence"/>
</dbReference>
<reference evidence="11" key="1">
    <citation type="journal article" date="2021" name="New Phytol.">
        <title>Evolutionary innovations through gain and loss of genes in the ectomycorrhizal Boletales.</title>
        <authorList>
            <person name="Wu G."/>
            <person name="Miyauchi S."/>
            <person name="Morin E."/>
            <person name="Kuo A."/>
            <person name="Drula E."/>
            <person name="Varga T."/>
            <person name="Kohler A."/>
            <person name="Feng B."/>
            <person name="Cao Y."/>
            <person name="Lipzen A."/>
            <person name="Daum C."/>
            <person name="Hundley H."/>
            <person name="Pangilinan J."/>
            <person name="Johnson J."/>
            <person name="Barry K."/>
            <person name="LaButti K."/>
            <person name="Ng V."/>
            <person name="Ahrendt S."/>
            <person name="Min B."/>
            <person name="Choi I.G."/>
            <person name="Park H."/>
            <person name="Plett J.M."/>
            <person name="Magnuson J."/>
            <person name="Spatafora J.W."/>
            <person name="Nagy L.G."/>
            <person name="Henrissat B."/>
            <person name="Grigoriev I.V."/>
            <person name="Yang Z.L."/>
            <person name="Xu J."/>
            <person name="Martin F.M."/>
        </authorList>
    </citation>
    <scope>NUCLEOTIDE SEQUENCE</scope>
    <source>
        <strain evidence="11">KKN 215</strain>
    </source>
</reference>
<keyword evidence="5 8" id="KW-0442">Lipid degradation</keyword>
<feature type="domain" description="PLA2c" evidence="10">
    <location>
        <begin position="60"/>
        <end position="630"/>
    </location>
</feature>
<evidence type="ECO:0000256" key="3">
    <source>
        <dbReference type="ARBA" id="ARBA00022729"/>
    </source>
</evidence>
<dbReference type="EMBL" id="JAEVFJ010000035">
    <property type="protein sequence ID" value="KAH8091703.1"/>
    <property type="molecule type" value="Genomic_DNA"/>
</dbReference>
<dbReference type="GO" id="GO:0005829">
    <property type="term" value="C:cytosol"/>
    <property type="evidence" value="ECO:0007669"/>
    <property type="project" value="TreeGrafter"/>
</dbReference>
<keyword evidence="12" id="KW-1185">Reference proteome</keyword>
<dbReference type="PROSITE" id="PS51210">
    <property type="entry name" value="PLA2C"/>
    <property type="match status" value="1"/>
</dbReference>
<comment type="similarity">
    <text evidence="1 9">Belongs to the lysophospholipase family.</text>
</comment>
<proteinExistence type="inferred from homology"/>
<dbReference type="SMART" id="SM00022">
    <property type="entry name" value="PLAc"/>
    <property type="match status" value="1"/>
</dbReference>
<evidence type="ECO:0000256" key="4">
    <source>
        <dbReference type="ARBA" id="ARBA00022801"/>
    </source>
</evidence>
<dbReference type="Pfam" id="PF01735">
    <property type="entry name" value="PLA2_B"/>
    <property type="match status" value="1"/>
</dbReference>
<comment type="caution">
    <text evidence="11">The sequence shown here is derived from an EMBL/GenBank/DDBJ whole genome shotgun (WGS) entry which is preliminary data.</text>
</comment>
<evidence type="ECO:0000313" key="11">
    <source>
        <dbReference type="EMBL" id="KAH8091703.1"/>
    </source>
</evidence>
<organism evidence="11 12">
    <name type="scientific">Cristinia sonorae</name>
    <dbReference type="NCBI Taxonomy" id="1940300"/>
    <lineage>
        <taxon>Eukaryota</taxon>
        <taxon>Fungi</taxon>
        <taxon>Dikarya</taxon>
        <taxon>Basidiomycota</taxon>
        <taxon>Agaricomycotina</taxon>
        <taxon>Agaricomycetes</taxon>
        <taxon>Agaricomycetidae</taxon>
        <taxon>Agaricales</taxon>
        <taxon>Pleurotineae</taxon>
        <taxon>Stephanosporaceae</taxon>
        <taxon>Cristinia</taxon>
    </lineage>
</organism>
<comment type="catalytic activity">
    <reaction evidence="9">
        <text>a 1-acyl-sn-glycero-3-phosphocholine + H2O = sn-glycerol 3-phosphocholine + a fatty acid + H(+)</text>
        <dbReference type="Rhea" id="RHEA:15177"/>
        <dbReference type="ChEBI" id="CHEBI:15377"/>
        <dbReference type="ChEBI" id="CHEBI:15378"/>
        <dbReference type="ChEBI" id="CHEBI:16870"/>
        <dbReference type="ChEBI" id="CHEBI:28868"/>
        <dbReference type="ChEBI" id="CHEBI:58168"/>
        <dbReference type="EC" id="3.1.1.5"/>
    </reaction>
</comment>
<evidence type="ECO:0000256" key="9">
    <source>
        <dbReference type="RuleBase" id="RU362103"/>
    </source>
</evidence>
<keyword evidence="4 8" id="KW-0378">Hydrolase</keyword>
<accession>A0A8K0UJJ0</accession>
<protein>
    <recommendedName>
        <fullName evidence="2 9">Lysophospholipase</fullName>
        <ecNumber evidence="2 9">3.1.1.5</ecNumber>
    </recommendedName>
</protein>
<dbReference type="GO" id="GO:0046475">
    <property type="term" value="P:glycerophospholipid catabolic process"/>
    <property type="evidence" value="ECO:0007669"/>
    <property type="project" value="TreeGrafter"/>
</dbReference>
<dbReference type="GO" id="GO:0004622">
    <property type="term" value="F:phosphatidylcholine lysophospholipase activity"/>
    <property type="evidence" value="ECO:0007669"/>
    <property type="project" value="UniProtKB-EC"/>
</dbReference>
<evidence type="ECO:0000313" key="12">
    <source>
        <dbReference type="Proteomes" id="UP000813824"/>
    </source>
</evidence>
<evidence type="ECO:0000256" key="8">
    <source>
        <dbReference type="PROSITE-ProRule" id="PRU00555"/>
    </source>
</evidence>
<keyword evidence="6 8" id="KW-0443">Lipid metabolism</keyword>
<gene>
    <name evidence="11" type="ORF">BXZ70DRAFT_477484</name>
</gene>
<keyword evidence="3" id="KW-0732">Signal</keyword>
<dbReference type="EC" id="3.1.1.5" evidence="2 9"/>
<evidence type="ECO:0000256" key="2">
    <source>
        <dbReference type="ARBA" id="ARBA00013274"/>
    </source>
</evidence>
<name>A0A8K0UJJ0_9AGAR</name>
<evidence type="ECO:0000259" key="10">
    <source>
        <dbReference type="PROSITE" id="PS51210"/>
    </source>
</evidence>
<dbReference type="Gene3D" id="3.40.1090.10">
    <property type="entry name" value="Cytosolic phospholipase A2 catalytic domain"/>
    <property type="match status" value="1"/>
</dbReference>
<dbReference type="InterPro" id="IPR002642">
    <property type="entry name" value="LysoPLipase_cat_dom"/>
</dbReference>
<dbReference type="PANTHER" id="PTHR10728">
    <property type="entry name" value="CYTOSOLIC PHOSPHOLIPASE A2"/>
    <property type="match status" value="1"/>
</dbReference>
<dbReference type="GO" id="GO:0004623">
    <property type="term" value="F:phospholipase A2 activity"/>
    <property type="evidence" value="ECO:0007669"/>
    <property type="project" value="TreeGrafter"/>
</dbReference>